<sequence length="52" mass="6006">MDRIAELALHRFGWKRVTELCAICPVWRITARSKTALQKVEQTAGLILEPER</sequence>
<proteinExistence type="predicted"/>
<gene>
    <name evidence="1" type="ORF">LNV07_09535</name>
</gene>
<organism evidence="1 2">
    <name type="scientific">Roseateles oligotrophus</name>
    <dbReference type="NCBI Taxonomy" id="1769250"/>
    <lineage>
        <taxon>Bacteria</taxon>
        <taxon>Pseudomonadati</taxon>
        <taxon>Pseudomonadota</taxon>
        <taxon>Betaproteobacteria</taxon>
        <taxon>Burkholderiales</taxon>
        <taxon>Sphaerotilaceae</taxon>
        <taxon>Roseateles</taxon>
    </lineage>
</organism>
<accession>A0ABT2YEB4</accession>
<keyword evidence="2" id="KW-1185">Reference proteome</keyword>
<evidence type="ECO:0000313" key="2">
    <source>
        <dbReference type="Proteomes" id="UP001209701"/>
    </source>
</evidence>
<reference evidence="1 2" key="1">
    <citation type="submission" date="2021-11" db="EMBL/GenBank/DDBJ databases">
        <authorList>
            <person name="Liang Q."/>
            <person name="Mou H."/>
            <person name="Liu Z."/>
        </authorList>
    </citation>
    <scope>NUCLEOTIDE SEQUENCE [LARGE SCALE GENOMIC DNA]</scope>
    <source>
        <strain evidence="1 2">CHU3</strain>
    </source>
</reference>
<dbReference type="RefSeq" id="WP_263570939.1">
    <property type="nucleotide sequence ID" value="NZ_JAJIRN010000004.1"/>
</dbReference>
<evidence type="ECO:0000313" key="1">
    <source>
        <dbReference type="EMBL" id="MCV2368335.1"/>
    </source>
</evidence>
<comment type="caution">
    <text evidence="1">The sequence shown here is derived from an EMBL/GenBank/DDBJ whole genome shotgun (WGS) entry which is preliminary data.</text>
</comment>
<protein>
    <submittedName>
        <fullName evidence="1">Uncharacterized protein</fullName>
    </submittedName>
</protein>
<dbReference type="Proteomes" id="UP001209701">
    <property type="component" value="Unassembled WGS sequence"/>
</dbReference>
<dbReference type="EMBL" id="JAJIRN010000004">
    <property type="protein sequence ID" value="MCV2368335.1"/>
    <property type="molecule type" value="Genomic_DNA"/>
</dbReference>
<name>A0ABT2YEB4_9BURK</name>